<organism evidence="1 2">
    <name type="scientific">Mytilus galloprovincialis</name>
    <name type="common">Mediterranean mussel</name>
    <dbReference type="NCBI Taxonomy" id="29158"/>
    <lineage>
        <taxon>Eukaryota</taxon>
        <taxon>Metazoa</taxon>
        <taxon>Spiralia</taxon>
        <taxon>Lophotrochozoa</taxon>
        <taxon>Mollusca</taxon>
        <taxon>Bivalvia</taxon>
        <taxon>Autobranchia</taxon>
        <taxon>Pteriomorphia</taxon>
        <taxon>Mytilida</taxon>
        <taxon>Mytiloidea</taxon>
        <taxon>Mytilidae</taxon>
        <taxon>Mytilinae</taxon>
        <taxon>Mytilus</taxon>
    </lineage>
</organism>
<dbReference type="Proteomes" id="UP000596742">
    <property type="component" value="Unassembled WGS sequence"/>
</dbReference>
<keyword evidence="2" id="KW-1185">Reference proteome</keyword>
<dbReference type="EMBL" id="UYJE01002588">
    <property type="protein sequence ID" value="VDI12143.1"/>
    <property type="molecule type" value="Genomic_DNA"/>
</dbReference>
<evidence type="ECO:0000313" key="1">
    <source>
        <dbReference type="EMBL" id="VDI12143.1"/>
    </source>
</evidence>
<evidence type="ECO:0000313" key="2">
    <source>
        <dbReference type="Proteomes" id="UP000596742"/>
    </source>
</evidence>
<dbReference type="AlphaFoldDB" id="A0A8B6CZW6"/>
<name>A0A8B6CZW6_MYTGA</name>
<proteinExistence type="predicted"/>
<accession>A0A8B6CZW6</accession>
<gene>
    <name evidence="1" type="ORF">MGAL_10B066983</name>
</gene>
<sequence>MDNGGTTKRAKGVKRNVIERNITFDEYKRCLDTQQEIYKSMNIFRSHRHQIFIQEINKVALSAKDTKRHILPGGVTTLAHGHYKISG</sequence>
<reference evidence="1" key="1">
    <citation type="submission" date="2018-11" db="EMBL/GenBank/DDBJ databases">
        <authorList>
            <person name="Alioto T."/>
            <person name="Alioto T."/>
        </authorList>
    </citation>
    <scope>NUCLEOTIDE SEQUENCE</scope>
</reference>
<protein>
    <submittedName>
        <fullName evidence="1">Uncharacterized protein</fullName>
    </submittedName>
</protein>
<dbReference type="OrthoDB" id="6082702at2759"/>
<comment type="caution">
    <text evidence="1">The sequence shown here is derived from an EMBL/GenBank/DDBJ whole genome shotgun (WGS) entry which is preliminary data.</text>
</comment>